<accession>A0ABT9JIE8</accession>
<organism evidence="3 4">
    <name type="scientific">Phocoenobacter skyensis</name>
    <dbReference type="NCBI Taxonomy" id="97481"/>
    <lineage>
        <taxon>Bacteria</taxon>
        <taxon>Pseudomonadati</taxon>
        <taxon>Pseudomonadota</taxon>
        <taxon>Gammaproteobacteria</taxon>
        <taxon>Pasteurellales</taxon>
        <taxon>Pasteurellaceae</taxon>
        <taxon>Phocoenobacter</taxon>
    </lineage>
</organism>
<sequence>MVVNELVTVLEYRLKNSKDMQFFMTSVKNIKTKIYEVQAAMKRKINAIELKGIIANAQELGKKFGYGVTELEKLRRAAIKAGISVEKLKDSYINAQGRLVDINGKYIKVKGGAKGFNSELVRTNNLLGRARNLIASIVSVYSVVKVSKLMDESASIKGRLAISADEGNADYVRKQVYENSINSGTDFESNIDLFGSVARNKQALGISDQDAVRLADIVGKSVAMTGGKNPGTDAAAIQQFSQSLSAGTLRGDELRSILENSNGLAKAIADSFGISVGELKEMGEKGLLSSKKMVKGLLAQGDKIDKKFSLIPKRFGQGWTNLHTILVEKVGKPLNQMTLWGQKFYDLTVYISDNFQEIATKVGSAGIAGGLMYAAANAKKLMTTLRGMMLPALRAATIFYGLYLIGEDILVWMQGGNSLIGEWIGSFEEVKQSLEEMFSPLSFILDKLDGSAETLTKWGSLAAMLFTIFSILKSPVGLLIKGLWMLGAAIIPLIPMVWGLLAPFTPLIVAAVGLGAAAYLIYSNWSRITQWFSNVWKLLKTDTLAGVLQIASTIIDNFTPLGWFYNAFAKVLSWFGVDVPDSLSDAFKNAFNNIKNIVLSFNPIEWFINIFEKAFNWLQTKIENAISLFGDMVPDFVKDGWEGVKTVNKVMWDGAKELGNNFVDSVTGFVNDLTGGDTKKLTMPIGRIAPPAQFHTKTTKNTTLHNNQVVNITTQDNPQAVKDAVTSSYNRFTGMLQNTVEA</sequence>
<feature type="transmembrane region" description="Helical" evidence="1">
    <location>
        <begin position="388"/>
        <end position="406"/>
    </location>
</feature>
<comment type="caution">
    <text evidence="3">The sequence shown here is derived from an EMBL/GenBank/DDBJ whole genome shotgun (WGS) entry which is preliminary data.</text>
</comment>
<keyword evidence="1" id="KW-1133">Transmembrane helix</keyword>
<evidence type="ECO:0000313" key="3">
    <source>
        <dbReference type="EMBL" id="MDP8084579.1"/>
    </source>
</evidence>
<evidence type="ECO:0000313" key="4">
    <source>
        <dbReference type="Proteomes" id="UP001224812"/>
    </source>
</evidence>
<reference evidence="3 4" key="1">
    <citation type="journal article" date="2023" name="Front. Microbiol.">
        <title>Phylogeography and host specificity of Pasteurellaceae pathogenic to sea-farmed fish in the north-east Atlantic.</title>
        <authorList>
            <person name="Gulla S."/>
            <person name="Colquhoun D.J."/>
            <person name="Olsen A.B."/>
            <person name="Spilsberg B."/>
            <person name="Lagesen K."/>
            <person name="Aakesson C.P."/>
            <person name="Strom S."/>
            <person name="Manji F."/>
            <person name="Birkbeck T.H."/>
            <person name="Nilsen H.K."/>
        </authorList>
    </citation>
    <scope>NUCLEOTIDE SEQUENCE [LARGE SCALE GENOMIC DNA]</scope>
    <source>
        <strain evidence="3 4">VIO11850</strain>
    </source>
</reference>
<dbReference type="Pfam" id="PF20155">
    <property type="entry name" value="TMP_3"/>
    <property type="match status" value="1"/>
</dbReference>
<proteinExistence type="predicted"/>
<keyword evidence="1" id="KW-0812">Transmembrane</keyword>
<protein>
    <submittedName>
        <fullName evidence="3">Tape measure protein</fullName>
    </submittedName>
</protein>
<feature type="transmembrane region" description="Helical" evidence="1">
    <location>
        <begin position="504"/>
        <end position="522"/>
    </location>
</feature>
<gene>
    <name evidence="3" type="ORF">QJT92_01350</name>
</gene>
<dbReference type="RefSeq" id="WP_306383697.1">
    <property type="nucleotide sequence ID" value="NZ_JASAVR010000001.1"/>
</dbReference>
<feature type="transmembrane region" description="Helical" evidence="1">
    <location>
        <begin position="455"/>
        <end position="472"/>
    </location>
</feature>
<keyword evidence="1" id="KW-0472">Membrane</keyword>
<dbReference type="InterPro" id="IPR013491">
    <property type="entry name" value="Tape_meas_N"/>
</dbReference>
<name>A0ABT9JIE8_9PAST</name>
<evidence type="ECO:0000259" key="2">
    <source>
        <dbReference type="Pfam" id="PF20155"/>
    </source>
</evidence>
<feature type="domain" description="Tape measure protein N-terminal" evidence="2">
    <location>
        <begin position="148"/>
        <end position="328"/>
    </location>
</feature>
<dbReference type="NCBIfam" id="TIGR02675">
    <property type="entry name" value="tape_meas_nterm"/>
    <property type="match status" value="1"/>
</dbReference>
<keyword evidence="4" id="KW-1185">Reference proteome</keyword>
<evidence type="ECO:0000256" key="1">
    <source>
        <dbReference type="SAM" id="Phobius"/>
    </source>
</evidence>
<dbReference type="EMBL" id="JASAVS010000001">
    <property type="protein sequence ID" value="MDP8084579.1"/>
    <property type="molecule type" value="Genomic_DNA"/>
</dbReference>
<dbReference type="Proteomes" id="UP001224812">
    <property type="component" value="Unassembled WGS sequence"/>
</dbReference>